<dbReference type="Proteomes" id="UP001548590">
    <property type="component" value="Unassembled WGS sequence"/>
</dbReference>
<evidence type="ECO:0000256" key="1">
    <source>
        <dbReference type="ARBA" id="ARBA00009460"/>
    </source>
</evidence>
<dbReference type="PANTHER" id="PTHR12149:SF8">
    <property type="entry name" value="PROTEIN-RIBULOSAMINE 3-KINASE"/>
    <property type="match status" value="1"/>
</dbReference>
<keyword evidence="4" id="KW-1185">Reference proteome</keyword>
<dbReference type="Gene3D" id="3.30.200.20">
    <property type="entry name" value="Phosphorylase Kinase, domain 1"/>
    <property type="match status" value="1"/>
</dbReference>
<dbReference type="RefSeq" id="WP_345924581.1">
    <property type="nucleotide sequence ID" value="NZ_JBDIVF010000001.1"/>
</dbReference>
<accession>A0ABV2CN30</accession>
<sequence length="299" mass="32980">MVSPALRAALEQHAREALGSDFRIQSVEPVRGGDINTALKLIGPGAAAFVKLRGADGEAMFAAEAASLAALRTCSAIRTPEVLAHGSIEDQTFLLLEWLDIQPIRSPETARRAGEALSTLHRCTGEHFGWHHDNFLGNTPQTNPASDNWSRFFVQQRLLPQLERAARKGFGGDLQRDGERLCNRAPALFLEYAPQPSLLHGDLWSGNLGALPDGTPVLFDPACYYGDRDTDLAMTELFGGLPMDFYVAYRSAWPLAEGYEQRKMLYNLYHVLNHLNLFGGGYLRQAERMASQLAAELGR</sequence>
<evidence type="ECO:0000313" key="4">
    <source>
        <dbReference type="Proteomes" id="UP001548590"/>
    </source>
</evidence>
<dbReference type="PANTHER" id="PTHR12149">
    <property type="entry name" value="FRUCTOSAMINE 3 KINASE-RELATED PROTEIN"/>
    <property type="match status" value="1"/>
</dbReference>
<proteinExistence type="inferred from homology"/>
<keyword evidence="2 3" id="KW-0418">Kinase</keyword>
<evidence type="ECO:0000313" key="3">
    <source>
        <dbReference type="EMBL" id="MET1489313.1"/>
    </source>
</evidence>
<dbReference type="Pfam" id="PF03881">
    <property type="entry name" value="Fructosamin_kin"/>
    <property type="match status" value="1"/>
</dbReference>
<dbReference type="PIRSF" id="PIRSF006221">
    <property type="entry name" value="Ketosamine-3-kinase"/>
    <property type="match status" value="1"/>
</dbReference>
<dbReference type="EMBL" id="JBEWLZ010000002">
    <property type="protein sequence ID" value="MET1489313.1"/>
    <property type="molecule type" value="Genomic_DNA"/>
</dbReference>
<dbReference type="InterPro" id="IPR011009">
    <property type="entry name" value="Kinase-like_dom_sf"/>
</dbReference>
<protein>
    <submittedName>
        <fullName evidence="3">Fructosamine kinase family protein</fullName>
    </submittedName>
</protein>
<comment type="caution">
    <text evidence="3">The sequence shown here is derived from an EMBL/GenBank/DDBJ whole genome shotgun (WGS) entry which is preliminary data.</text>
</comment>
<organism evidence="3 4">
    <name type="scientific">Uliginosibacterium paludis</name>
    <dbReference type="NCBI Taxonomy" id="1615952"/>
    <lineage>
        <taxon>Bacteria</taxon>
        <taxon>Pseudomonadati</taxon>
        <taxon>Pseudomonadota</taxon>
        <taxon>Betaproteobacteria</taxon>
        <taxon>Rhodocyclales</taxon>
        <taxon>Zoogloeaceae</taxon>
        <taxon>Uliginosibacterium</taxon>
    </lineage>
</organism>
<name>A0ABV2CN30_9RHOO</name>
<dbReference type="SUPFAM" id="SSF56112">
    <property type="entry name" value="Protein kinase-like (PK-like)"/>
    <property type="match status" value="1"/>
</dbReference>
<comment type="similarity">
    <text evidence="1 2">Belongs to the fructosamine kinase family.</text>
</comment>
<reference evidence="3 4" key="1">
    <citation type="submission" date="2024-07" db="EMBL/GenBank/DDBJ databases">
        <title>Uliginosibacterium paludis KCTC:42655.</title>
        <authorList>
            <person name="Kim M.K."/>
        </authorList>
    </citation>
    <scope>NUCLEOTIDE SEQUENCE [LARGE SCALE GENOMIC DNA]</scope>
    <source>
        <strain evidence="3 4">KCTC 42655</strain>
    </source>
</reference>
<gene>
    <name evidence="3" type="ORF">ABVT11_05710</name>
</gene>
<keyword evidence="2" id="KW-0808">Transferase</keyword>
<evidence type="ECO:0000256" key="2">
    <source>
        <dbReference type="PIRNR" id="PIRNR006221"/>
    </source>
</evidence>
<dbReference type="GO" id="GO:0016301">
    <property type="term" value="F:kinase activity"/>
    <property type="evidence" value="ECO:0007669"/>
    <property type="project" value="UniProtKB-KW"/>
</dbReference>
<dbReference type="InterPro" id="IPR016477">
    <property type="entry name" value="Fructo-/Ketosamine-3-kinase"/>
</dbReference>
<dbReference type="Gene3D" id="3.90.1200.10">
    <property type="match status" value="1"/>
</dbReference>